<gene>
    <name evidence="1" type="ORF">K435DRAFT_381922</name>
</gene>
<sequence length="98" mass="10620">MRGLFTLDAPKFLPLNLDTTSTQLALHLPTLLYACLLVTCYSSKRDPTVPISIPSLPCGMPPQGATSRWASIGSAARKNVLRPYARLYAKKGITVSSE</sequence>
<organism evidence="1 2">
    <name type="scientific">Dendrothele bispora (strain CBS 962.96)</name>
    <dbReference type="NCBI Taxonomy" id="1314807"/>
    <lineage>
        <taxon>Eukaryota</taxon>
        <taxon>Fungi</taxon>
        <taxon>Dikarya</taxon>
        <taxon>Basidiomycota</taxon>
        <taxon>Agaricomycotina</taxon>
        <taxon>Agaricomycetes</taxon>
        <taxon>Agaricomycetidae</taxon>
        <taxon>Agaricales</taxon>
        <taxon>Agaricales incertae sedis</taxon>
        <taxon>Dendrothele</taxon>
    </lineage>
</organism>
<proteinExistence type="predicted"/>
<dbReference type="Proteomes" id="UP000297245">
    <property type="component" value="Unassembled WGS sequence"/>
</dbReference>
<evidence type="ECO:0000313" key="2">
    <source>
        <dbReference type="Proteomes" id="UP000297245"/>
    </source>
</evidence>
<name>A0A4S8MWL1_DENBC</name>
<evidence type="ECO:0000313" key="1">
    <source>
        <dbReference type="EMBL" id="THV07119.1"/>
    </source>
</evidence>
<keyword evidence="2" id="KW-1185">Reference proteome</keyword>
<dbReference type="EMBL" id="ML179039">
    <property type="protein sequence ID" value="THV07119.1"/>
    <property type="molecule type" value="Genomic_DNA"/>
</dbReference>
<dbReference type="AlphaFoldDB" id="A0A4S8MWL1"/>
<accession>A0A4S8MWL1</accession>
<dbReference type="PROSITE" id="PS51257">
    <property type="entry name" value="PROKAR_LIPOPROTEIN"/>
    <property type="match status" value="1"/>
</dbReference>
<reference evidence="1 2" key="1">
    <citation type="journal article" date="2019" name="Nat. Ecol. Evol.">
        <title>Megaphylogeny resolves global patterns of mushroom evolution.</title>
        <authorList>
            <person name="Varga T."/>
            <person name="Krizsan K."/>
            <person name="Foldi C."/>
            <person name="Dima B."/>
            <person name="Sanchez-Garcia M."/>
            <person name="Sanchez-Ramirez S."/>
            <person name="Szollosi G.J."/>
            <person name="Szarkandi J.G."/>
            <person name="Papp V."/>
            <person name="Albert L."/>
            <person name="Andreopoulos W."/>
            <person name="Angelini C."/>
            <person name="Antonin V."/>
            <person name="Barry K.W."/>
            <person name="Bougher N.L."/>
            <person name="Buchanan P."/>
            <person name="Buyck B."/>
            <person name="Bense V."/>
            <person name="Catcheside P."/>
            <person name="Chovatia M."/>
            <person name="Cooper J."/>
            <person name="Damon W."/>
            <person name="Desjardin D."/>
            <person name="Finy P."/>
            <person name="Geml J."/>
            <person name="Haridas S."/>
            <person name="Hughes K."/>
            <person name="Justo A."/>
            <person name="Karasinski D."/>
            <person name="Kautmanova I."/>
            <person name="Kiss B."/>
            <person name="Kocsube S."/>
            <person name="Kotiranta H."/>
            <person name="LaButti K.M."/>
            <person name="Lechner B.E."/>
            <person name="Liimatainen K."/>
            <person name="Lipzen A."/>
            <person name="Lukacs Z."/>
            <person name="Mihaltcheva S."/>
            <person name="Morgado L.N."/>
            <person name="Niskanen T."/>
            <person name="Noordeloos M.E."/>
            <person name="Ohm R.A."/>
            <person name="Ortiz-Santana B."/>
            <person name="Ovrebo C."/>
            <person name="Racz N."/>
            <person name="Riley R."/>
            <person name="Savchenko A."/>
            <person name="Shiryaev A."/>
            <person name="Soop K."/>
            <person name="Spirin V."/>
            <person name="Szebenyi C."/>
            <person name="Tomsovsky M."/>
            <person name="Tulloss R.E."/>
            <person name="Uehling J."/>
            <person name="Grigoriev I.V."/>
            <person name="Vagvolgyi C."/>
            <person name="Papp T."/>
            <person name="Martin F.M."/>
            <person name="Miettinen O."/>
            <person name="Hibbett D.S."/>
            <person name="Nagy L.G."/>
        </authorList>
    </citation>
    <scope>NUCLEOTIDE SEQUENCE [LARGE SCALE GENOMIC DNA]</scope>
    <source>
        <strain evidence="1 2">CBS 962.96</strain>
    </source>
</reference>
<protein>
    <submittedName>
        <fullName evidence="1">Uncharacterized protein</fullName>
    </submittedName>
</protein>